<feature type="domain" description="Xylose isomerase-like TIM barrel" evidence="1">
    <location>
        <begin position="29"/>
        <end position="321"/>
    </location>
</feature>
<evidence type="ECO:0000313" key="2">
    <source>
        <dbReference type="EMBL" id="ODN70464.1"/>
    </source>
</evidence>
<dbReference type="RefSeq" id="WP_069306893.1">
    <property type="nucleotide sequence ID" value="NZ_MCRJ01000049.1"/>
</dbReference>
<keyword evidence="3" id="KW-1185">Reference proteome</keyword>
<dbReference type="InterPro" id="IPR013022">
    <property type="entry name" value="Xyl_isomerase-like_TIM-brl"/>
</dbReference>
<dbReference type="PANTHER" id="PTHR12110">
    <property type="entry name" value="HYDROXYPYRUVATE ISOMERASE"/>
    <property type="match status" value="1"/>
</dbReference>
<protein>
    <submittedName>
        <fullName evidence="2">Inosose dehydratase</fullName>
        <ecNumber evidence="2">4.2.1.44</ecNumber>
    </submittedName>
</protein>
<dbReference type="Proteomes" id="UP000094622">
    <property type="component" value="Unassembled WGS sequence"/>
</dbReference>
<organism evidence="2 3">
    <name type="scientific">Methylobrevis pamukkalensis</name>
    <dbReference type="NCBI Taxonomy" id="1439726"/>
    <lineage>
        <taxon>Bacteria</taxon>
        <taxon>Pseudomonadati</taxon>
        <taxon>Pseudomonadota</taxon>
        <taxon>Alphaproteobacteria</taxon>
        <taxon>Hyphomicrobiales</taxon>
        <taxon>Pleomorphomonadaceae</taxon>
        <taxon>Methylobrevis</taxon>
    </lineage>
</organism>
<dbReference type="Gene3D" id="3.20.20.150">
    <property type="entry name" value="Divalent-metal-dependent TIM barrel enzymes"/>
    <property type="match status" value="1"/>
</dbReference>
<dbReference type="AlphaFoldDB" id="A0A1E3H2D9"/>
<dbReference type="PANTHER" id="PTHR12110:SF21">
    <property type="entry name" value="XYLOSE ISOMERASE-LIKE TIM BARREL DOMAIN-CONTAINING PROTEIN"/>
    <property type="match status" value="1"/>
</dbReference>
<evidence type="ECO:0000259" key="1">
    <source>
        <dbReference type="Pfam" id="PF01261"/>
    </source>
</evidence>
<dbReference type="GO" id="GO:0050114">
    <property type="term" value="F:myo-inosose-2 dehydratase activity"/>
    <property type="evidence" value="ECO:0007669"/>
    <property type="project" value="UniProtKB-EC"/>
</dbReference>
<dbReference type="EC" id="4.2.1.44" evidence="2"/>
<sequence length="352" mass="38689">MKTIKGPALFLAQFAGDAPPFNSWGAITRWAADCGYVGVQVPSWDARLFDLEKAASSKDYCDEFAGVAAEAGLAITELSTHLQGQLVAVHPAYDTAFDGFAASAVRGNPQARQAWAVEQVKMALTASRNLGLSAHATFSGALAWPYLYPWPQRPAGLVEAAFDELAKRWRPILDHAEDQGIDVCYEIHPGEDLHDGVTFEMFLDRVGNHARANMLYDPSHYVLQALDYLDNIDIYRDRIRMFHVKDAELNPTGRQGVYGGYQSWANRAGRFRSPGDGQVDFGAIFSKLTQYGFDGWAVVEWECALKHPEDGAREGAEFVRAHIIRVTEKAFDDFAGSGTDHAANARMLGIGG</sequence>
<dbReference type="Pfam" id="PF01261">
    <property type="entry name" value="AP_endonuc_2"/>
    <property type="match status" value="1"/>
</dbReference>
<dbReference type="SUPFAM" id="SSF51658">
    <property type="entry name" value="Xylose isomerase-like"/>
    <property type="match status" value="1"/>
</dbReference>
<accession>A0A1E3H2D9</accession>
<dbReference type="InterPro" id="IPR036237">
    <property type="entry name" value="Xyl_isomerase-like_sf"/>
</dbReference>
<gene>
    <name evidence="2" type="primary">iolE</name>
    <name evidence="2" type="ORF">A6302_02206</name>
</gene>
<comment type="caution">
    <text evidence="2">The sequence shown here is derived from an EMBL/GenBank/DDBJ whole genome shotgun (WGS) entry which is preliminary data.</text>
</comment>
<reference evidence="2 3" key="1">
    <citation type="submission" date="2016-07" db="EMBL/GenBank/DDBJ databases">
        <title>Draft Genome Sequence of Methylobrevis pamukkalensis PK2.</title>
        <authorList>
            <person name="Vasilenko O.V."/>
            <person name="Doronina N.V."/>
            <person name="Shmareva M.N."/>
            <person name="Tarlachkov S.V."/>
            <person name="Mustakhimov I."/>
            <person name="Trotsenko Y.A."/>
        </authorList>
    </citation>
    <scope>NUCLEOTIDE SEQUENCE [LARGE SCALE GENOMIC DNA]</scope>
    <source>
        <strain evidence="2 3">PK2</strain>
    </source>
</reference>
<dbReference type="PATRIC" id="fig|1439726.3.peg.2328"/>
<dbReference type="InterPro" id="IPR050312">
    <property type="entry name" value="IolE/XylAMocC-like"/>
</dbReference>
<keyword evidence="2" id="KW-0456">Lyase</keyword>
<proteinExistence type="predicted"/>
<dbReference type="OrthoDB" id="9779184at2"/>
<name>A0A1E3H2D9_9HYPH</name>
<evidence type="ECO:0000313" key="3">
    <source>
        <dbReference type="Proteomes" id="UP000094622"/>
    </source>
</evidence>
<dbReference type="EMBL" id="MCRJ01000049">
    <property type="protein sequence ID" value="ODN70464.1"/>
    <property type="molecule type" value="Genomic_DNA"/>
</dbReference>